<dbReference type="GO" id="GO:0005634">
    <property type="term" value="C:nucleus"/>
    <property type="evidence" value="ECO:0007669"/>
    <property type="project" value="InterPro"/>
</dbReference>
<name>A0AAV0VWI8_9HEMI</name>
<evidence type="ECO:0008006" key="3">
    <source>
        <dbReference type="Google" id="ProtNLM"/>
    </source>
</evidence>
<dbReference type="InterPro" id="IPR033375">
    <property type="entry name" value="Cggbp1"/>
</dbReference>
<dbReference type="GO" id="GO:0006357">
    <property type="term" value="P:regulation of transcription by RNA polymerase II"/>
    <property type="evidence" value="ECO:0007669"/>
    <property type="project" value="InterPro"/>
</dbReference>
<keyword evidence="2" id="KW-1185">Reference proteome</keyword>
<organism evidence="1 2">
    <name type="scientific">Macrosiphum euphorbiae</name>
    <name type="common">potato aphid</name>
    <dbReference type="NCBI Taxonomy" id="13131"/>
    <lineage>
        <taxon>Eukaryota</taxon>
        <taxon>Metazoa</taxon>
        <taxon>Ecdysozoa</taxon>
        <taxon>Arthropoda</taxon>
        <taxon>Hexapoda</taxon>
        <taxon>Insecta</taxon>
        <taxon>Pterygota</taxon>
        <taxon>Neoptera</taxon>
        <taxon>Paraneoptera</taxon>
        <taxon>Hemiptera</taxon>
        <taxon>Sternorrhyncha</taxon>
        <taxon>Aphidomorpha</taxon>
        <taxon>Aphidoidea</taxon>
        <taxon>Aphididae</taxon>
        <taxon>Macrosiphini</taxon>
        <taxon>Macrosiphum</taxon>
    </lineage>
</organism>
<gene>
    <name evidence="1" type="ORF">MEUPH1_LOCUS5254</name>
</gene>
<dbReference type="Proteomes" id="UP001160148">
    <property type="component" value="Unassembled WGS sequence"/>
</dbReference>
<comment type="caution">
    <text evidence="1">The sequence shown here is derived from an EMBL/GenBank/DDBJ whole genome shotgun (WGS) entry which is preliminary data.</text>
</comment>
<dbReference type="EMBL" id="CARXXK010000001">
    <property type="protein sequence ID" value="CAI6348594.1"/>
    <property type="molecule type" value="Genomic_DNA"/>
</dbReference>
<dbReference type="GO" id="GO:0003690">
    <property type="term" value="F:double-stranded DNA binding"/>
    <property type="evidence" value="ECO:0007669"/>
    <property type="project" value="InterPro"/>
</dbReference>
<evidence type="ECO:0000313" key="2">
    <source>
        <dbReference type="Proteomes" id="UP001160148"/>
    </source>
</evidence>
<protein>
    <recommendedName>
        <fullName evidence="3">CGG triplet repeat-binding protein 1</fullName>
    </recommendedName>
</protein>
<dbReference type="AlphaFoldDB" id="A0AAV0VWI8"/>
<dbReference type="PANTHER" id="PTHR32344:SF1">
    <property type="entry name" value="U1-TYPE DOMAIN-CONTAINING PROTEIN"/>
    <property type="match status" value="1"/>
</dbReference>
<accession>A0AAV0VWI8</accession>
<reference evidence="1 2" key="1">
    <citation type="submission" date="2023-01" db="EMBL/GenBank/DDBJ databases">
        <authorList>
            <person name="Whitehead M."/>
        </authorList>
    </citation>
    <scope>NUCLEOTIDE SEQUENCE [LARGE SCALE GENOMIC DNA]</scope>
</reference>
<sequence>MPKKQSARAKLPQNVEEFSSIVFKTDGKTLFCNICEQAVSSNKCFQVTQHLSTAKHLNKSTRKEKNQTNIYKRPIRRSELRIFP</sequence>
<evidence type="ECO:0000313" key="1">
    <source>
        <dbReference type="EMBL" id="CAI6348594.1"/>
    </source>
</evidence>
<proteinExistence type="predicted"/>
<dbReference type="PANTHER" id="PTHR32344">
    <property type="entry name" value="U1-TYPE DOMAIN-CONTAINING PROTEIN"/>
    <property type="match status" value="1"/>
</dbReference>